<organism evidence="1 2">
    <name type="scientific">Vibrio anguillarum</name>
    <name type="common">Listonella anguillarum</name>
    <dbReference type="NCBI Taxonomy" id="55601"/>
    <lineage>
        <taxon>Bacteria</taxon>
        <taxon>Pseudomonadati</taxon>
        <taxon>Pseudomonadota</taxon>
        <taxon>Gammaproteobacteria</taxon>
        <taxon>Vibrionales</taxon>
        <taxon>Vibrionaceae</taxon>
        <taxon>Vibrio</taxon>
    </lineage>
</organism>
<dbReference type="EMBL" id="CP034672">
    <property type="protein sequence ID" value="AZS25723.1"/>
    <property type="molecule type" value="Genomic_DNA"/>
</dbReference>
<dbReference type="Proteomes" id="UP000256923">
    <property type="component" value="Chromosome 1"/>
</dbReference>
<proteinExistence type="predicted"/>
<sequence>MKTTNLNRIASFGLAFFALSAVQAKPQPNPIMTESGIAIVPFLNLSMGYNDNLAKASQDLEHSQYSVFEPGVGFAIEPANGQKYRLGYRLQRGDYFSSSKDNYTDHFFDLAGDWELSSKHRLDLSYNLALTHEQRGDNDTTLNLSHNEYNTNNINLGYGLGGEDAKGRLETNIGWSNFDYQNNKNITQYQNWDELRFNSAFYYKALPKTFLVFQFVVNDRHYDEIAPGSTTKDSKHYFTYVGTSWDATGKLQGSAKVGVQHKDYESSSREDFNSFSWDIDVTYLIRTYSAVQLKTNRKSTDTNGTGDSIDTKTYAINWSHNWSDIISSNLDYSLLNETYTRPERTDDTNKVSLSLSYDFRRWLTFKVGYRFESRDSNISNLSYDQNIYYFAIEGVM</sequence>
<gene>
    <name evidence="1" type="ORF">DYL72_12335</name>
</gene>
<evidence type="ECO:0000313" key="2">
    <source>
        <dbReference type="Proteomes" id="UP000256923"/>
    </source>
</evidence>
<evidence type="ECO:0000313" key="1">
    <source>
        <dbReference type="EMBL" id="AZS25723.1"/>
    </source>
</evidence>
<dbReference type="AlphaFoldDB" id="A0A289GAW4"/>
<dbReference type="RefSeq" id="WP_019282592.1">
    <property type="nucleotide sequence ID" value="NZ_CP023054.1"/>
</dbReference>
<name>A0A289GAW4_VIBAN</name>
<accession>A0A289GAW4</accession>
<protein>
    <submittedName>
        <fullName evidence="1">TetR family transcriptional regulator</fullName>
    </submittedName>
</protein>
<dbReference type="Pfam" id="PF10082">
    <property type="entry name" value="BBP2_2"/>
    <property type="match status" value="1"/>
</dbReference>
<dbReference type="InterPro" id="IPR018759">
    <property type="entry name" value="BBP2_2"/>
</dbReference>
<reference evidence="1 2" key="1">
    <citation type="submission" date="2018-12" db="EMBL/GenBank/DDBJ databases">
        <title>Characterization and Draft Genome of Vibrio anguillarum J360 Marine Pathogen Isolated from an Outbreak in Lumpfish (Cyclopterus lumpus).</title>
        <authorList>
            <person name="Vasquez J.I."/>
            <person name="Cao T."/>
            <person name="Chakraborty S."/>
            <person name="Gnanagobal H."/>
            <person name="Wescot J."/>
            <person name="Boyce D."/>
            <person name="Santander J."/>
        </authorList>
    </citation>
    <scope>NUCLEOTIDE SEQUENCE [LARGE SCALE GENOMIC DNA]</scope>
    <source>
        <strain evidence="1 2">J360</strain>
    </source>
</reference>